<keyword evidence="2" id="KW-1185">Reference proteome</keyword>
<evidence type="ECO:0000313" key="1">
    <source>
        <dbReference type="EMBL" id="MFM9328900.1"/>
    </source>
</evidence>
<proteinExistence type="predicted"/>
<accession>A0ACC7NXV7</accession>
<evidence type="ECO:0000313" key="2">
    <source>
        <dbReference type="Proteomes" id="UP001631969"/>
    </source>
</evidence>
<comment type="caution">
    <text evidence="1">The sequence shown here is derived from an EMBL/GenBank/DDBJ whole genome shotgun (WGS) entry which is preliminary data.</text>
</comment>
<reference evidence="1" key="1">
    <citation type="submission" date="2024-12" db="EMBL/GenBank/DDBJ databases">
        <authorList>
            <person name="Wu N."/>
        </authorList>
    </citation>
    <scope>NUCLEOTIDE SEQUENCE</scope>
    <source>
        <strain evidence="1">P15</strain>
    </source>
</reference>
<organism evidence="1 2">
    <name type="scientific">Paenibacillus mesotrionivorans</name>
    <dbReference type="NCBI Taxonomy" id="3160968"/>
    <lineage>
        <taxon>Bacteria</taxon>
        <taxon>Bacillati</taxon>
        <taxon>Bacillota</taxon>
        <taxon>Bacilli</taxon>
        <taxon>Bacillales</taxon>
        <taxon>Paenibacillaceae</taxon>
        <taxon>Paenibacillus</taxon>
    </lineage>
</organism>
<sequence>MDNTGKFTGKAEVYAKARPGYPQAMLDRIAQAAGIGTGAEVADIGAGTGIFSKPLLSCGCRVYGVEPNADMRGVAERSLAAEDRFFPVAGTAEDTTLPGGSVDAVTVAQAFHWFDAQAFGRECRRILRSGGQVVLVWNSRIHDRDSVRENEAIMREFCPAFTGFSGGIAYLDDRIGSFFHGDFSVETFPNDLAFDKAGFIARNLSGSYSLQAGDPRYAEYVAALEELFDRYALDGIYMQPNETVAYWGRP</sequence>
<dbReference type="Proteomes" id="UP001631969">
    <property type="component" value="Unassembled WGS sequence"/>
</dbReference>
<name>A0ACC7NXV7_9BACL</name>
<keyword evidence="1" id="KW-0808">Transferase</keyword>
<dbReference type="EMBL" id="JBJURJ010000006">
    <property type="protein sequence ID" value="MFM9328900.1"/>
    <property type="molecule type" value="Genomic_DNA"/>
</dbReference>
<keyword evidence="1" id="KW-0489">Methyltransferase</keyword>
<gene>
    <name evidence="1" type="ORF">ACI1P1_11410</name>
</gene>
<dbReference type="EC" id="2.1.1.-" evidence="1"/>
<protein>
    <submittedName>
        <fullName evidence="1">Class I SAM-dependent methyltransferase</fullName>
        <ecNumber evidence="1">2.1.1.-</ecNumber>
    </submittedName>
</protein>